<evidence type="ECO:0000256" key="1">
    <source>
        <dbReference type="SAM" id="MobiDB-lite"/>
    </source>
</evidence>
<name>A0A2P2P271_RHIMU</name>
<feature type="region of interest" description="Disordered" evidence="1">
    <location>
        <begin position="1"/>
        <end position="21"/>
    </location>
</feature>
<dbReference type="EMBL" id="GGEC01068326">
    <property type="protein sequence ID" value="MBX48810.1"/>
    <property type="molecule type" value="Transcribed_RNA"/>
</dbReference>
<dbReference type="AlphaFoldDB" id="A0A2P2P271"/>
<proteinExistence type="predicted"/>
<accession>A0A2P2P271</accession>
<reference evidence="2" key="1">
    <citation type="submission" date="2018-02" db="EMBL/GenBank/DDBJ databases">
        <title>Rhizophora mucronata_Transcriptome.</title>
        <authorList>
            <person name="Meera S.P."/>
            <person name="Sreeshan A."/>
            <person name="Augustine A."/>
        </authorList>
    </citation>
    <scope>NUCLEOTIDE SEQUENCE</scope>
    <source>
        <tissue evidence="2">Leaf</tissue>
    </source>
</reference>
<evidence type="ECO:0000313" key="2">
    <source>
        <dbReference type="EMBL" id="MBX48810.1"/>
    </source>
</evidence>
<protein>
    <submittedName>
        <fullName evidence="2">Uncharacterized protein</fullName>
    </submittedName>
</protein>
<sequence>MNAHKTDTDNNYTSINHGHDGPSHLLIACDEKLQVHKESSKLLRLNN</sequence>
<organism evidence="2">
    <name type="scientific">Rhizophora mucronata</name>
    <name type="common">Asiatic mangrove</name>
    <dbReference type="NCBI Taxonomy" id="61149"/>
    <lineage>
        <taxon>Eukaryota</taxon>
        <taxon>Viridiplantae</taxon>
        <taxon>Streptophyta</taxon>
        <taxon>Embryophyta</taxon>
        <taxon>Tracheophyta</taxon>
        <taxon>Spermatophyta</taxon>
        <taxon>Magnoliopsida</taxon>
        <taxon>eudicotyledons</taxon>
        <taxon>Gunneridae</taxon>
        <taxon>Pentapetalae</taxon>
        <taxon>rosids</taxon>
        <taxon>fabids</taxon>
        <taxon>Malpighiales</taxon>
        <taxon>Rhizophoraceae</taxon>
        <taxon>Rhizophora</taxon>
    </lineage>
</organism>